<dbReference type="SUPFAM" id="SSF56024">
    <property type="entry name" value="Phospholipase D/nuclease"/>
    <property type="match status" value="2"/>
</dbReference>
<keyword evidence="9 13" id="KW-0472">Membrane</keyword>
<feature type="transmembrane region" description="Helical" evidence="13">
    <location>
        <begin position="38"/>
        <end position="56"/>
    </location>
</feature>
<evidence type="ECO:0000256" key="7">
    <source>
        <dbReference type="ARBA" id="ARBA00022989"/>
    </source>
</evidence>
<dbReference type="CDD" id="cd09154">
    <property type="entry name" value="PLDc_SMU_988_like_1"/>
    <property type="match status" value="1"/>
</dbReference>
<comment type="subcellular location">
    <subcellularLocation>
        <location evidence="1">Cell membrane</location>
        <topology evidence="1">Multi-pass membrane protein</topology>
    </subcellularLocation>
</comment>
<evidence type="ECO:0000256" key="2">
    <source>
        <dbReference type="ARBA" id="ARBA00022475"/>
    </source>
</evidence>
<keyword evidence="6" id="KW-0677">Repeat</keyword>
<name>A0ABR7NKQ8_9FIRM</name>
<gene>
    <name evidence="15" type="primary">cls</name>
    <name evidence="15" type="ORF">H8717_11325</name>
</gene>
<dbReference type="CDD" id="cd09160">
    <property type="entry name" value="PLDc_SMU_988_like_2"/>
    <property type="match status" value="1"/>
</dbReference>
<keyword evidence="4" id="KW-0808">Transferase</keyword>
<evidence type="ECO:0000313" key="15">
    <source>
        <dbReference type="EMBL" id="MBC8576993.1"/>
    </source>
</evidence>
<dbReference type="PANTHER" id="PTHR21248:SF22">
    <property type="entry name" value="PHOSPHOLIPASE D"/>
    <property type="match status" value="1"/>
</dbReference>
<keyword evidence="5 13" id="KW-0812">Transmembrane</keyword>
<dbReference type="PANTHER" id="PTHR21248">
    <property type="entry name" value="CARDIOLIPIN SYNTHASE"/>
    <property type="match status" value="1"/>
</dbReference>
<evidence type="ECO:0000259" key="14">
    <source>
        <dbReference type="PROSITE" id="PS50035"/>
    </source>
</evidence>
<dbReference type="InterPro" id="IPR022924">
    <property type="entry name" value="Cardiolipin_synthase"/>
</dbReference>
<dbReference type="RefSeq" id="WP_262400495.1">
    <property type="nucleotide sequence ID" value="NZ_JACRTB010000019.1"/>
</dbReference>
<dbReference type="Pfam" id="PF13091">
    <property type="entry name" value="PLDc_2"/>
    <property type="match status" value="2"/>
</dbReference>
<evidence type="ECO:0000256" key="11">
    <source>
        <dbReference type="ARBA" id="ARBA00023264"/>
    </source>
</evidence>
<keyword evidence="7 13" id="KW-1133">Transmembrane helix</keyword>
<evidence type="ECO:0000256" key="6">
    <source>
        <dbReference type="ARBA" id="ARBA00022737"/>
    </source>
</evidence>
<feature type="domain" description="PLD phosphodiesterase" evidence="14">
    <location>
        <begin position="243"/>
        <end position="270"/>
    </location>
</feature>
<keyword evidence="8" id="KW-0443">Lipid metabolism</keyword>
<comment type="caution">
    <text evidence="15">The sequence shown here is derived from an EMBL/GenBank/DDBJ whole genome shotgun (WGS) entry which is preliminary data.</text>
</comment>
<dbReference type="InterPro" id="IPR025202">
    <property type="entry name" value="PLD-like_dom"/>
</dbReference>
<sequence length="511" mass="58738">MLKFREWLFSRVVIVGLLIIVQVAMLAVVVLRLSRYFAIFYGIFMLLSVLMTLVVINKEENPSYKLAWIIPIMAFPLFGGFFYLMFGNPRLSRRLSERLGKVHNRFAELVPPSRSACARAAELGEGLRNQSEYITRMGFPPFARTETTYLSPGEEKYKAMLKVLESAKRYIFLEYFIIEEGRMWDSILEILERKVKEGVEVRVLYDGFGCLLTLPDDYFRTLREKGIQCIEFNPLIPVLTMFMNNRDHRKILVVDGHTGFMGGINLADEYINAKVKHGHWKDAAVMLRGDAVWSLATMFLTMWDSISDEEISDPERYRPLPEELPGGFNGIVQPYADSPLDRDLVGEMVYLNIINRAQRYLYICTPYLIVDNETLTALLLAAKSGVDVRIITPHIGDKWYVHLLTRACYPQLVRGGVKIYEYTPGFIHSKTFVSDDEVATVGTINLDYRSLYLHFECGLWMAHSSCISAVRDDFLETLRVCEQVTLDSPFLKLNGFERLLRAVLRIFAPLM</sequence>
<feature type="transmembrane region" description="Helical" evidence="13">
    <location>
        <begin position="12"/>
        <end position="31"/>
    </location>
</feature>
<keyword evidence="16" id="KW-1185">Reference proteome</keyword>
<dbReference type="EMBL" id="JACRTB010000019">
    <property type="protein sequence ID" value="MBC8576993.1"/>
    <property type="molecule type" value="Genomic_DNA"/>
</dbReference>
<evidence type="ECO:0000256" key="4">
    <source>
        <dbReference type="ARBA" id="ARBA00022679"/>
    </source>
</evidence>
<feature type="domain" description="PLD phosphodiesterase" evidence="14">
    <location>
        <begin position="423"/>
        <end position="450"/>
    </location>
</feature>
<dbReference type="NCBIfam" id="TIGR04265">
    <property type="entry name" value="bac_cardiolipin"/>
    <property type="match status" value="1"/>
</dbReference>
<reference evidence="15 16" key="1">
    <citation type="submission" date="2020-08" db="EMBL/GenBank/DDBJ databases">
        <title>Genome public.</title>
        <authorList>
            <person name="Liu C."/>
            <person name="Sun Q."/>
        </authorList>
    </citation>
    <scope>NUCLEOTIDE SEQUENCE [LARGE SCALE GENOMIC DNA]</scope>
    <source>
        <strain evidence="15 16">BX1</strain>
    </source>
</reference>
<evidence type="ECO:0000256" key="13">
    <source>
        <dbReference type="SAM" id="Phobius"/>
    </source>
</evidence>
<dbReference type="Gene3D" id="3.30.870.10">
    <property type="entry name" value="Endonuclease Chain A"/>
    <property type="match status" value="2"/>
</dbReference>
<protein>
    <recommendedName>
        <fullName evidence="12">Cardiolipin synthase</fullName>
        <ecNumber evidence="12">2.7.8.-</ecNumber>
    </recommendedName>
</protein>
<evidence type="ECO:0000256" key="5">
    <source>
        <dbReference type="ARBA" id="ARBA00022692"/>
    </source>
</evidence>
<dbReference type="SMART" id="SM00155">
    <property type="entry name" value="PLDc"/>
    <property type="match status" value="2"/>
</dbReference>
<dbReference type="Pfam" id="PF13396">
    <property type="entry name" value="PLDc_N"/>
    <property type="match status" value="1"/>
</dbReference>
<keyword evidence="2" id="KW-1003">Cell membrane</keyword>
<evidence type="ECO:0000256" key="8">
    <source>
        <dbReference type="ARBA" id="ARBA00023098"/>
    </source>
</evidence>
<keyword evidence="11" id="KW-1208">Phospholipid metabolism</keyword>
<dbReference type="PROSITE" id="PS50035">
    <property type="entry name" value="PLD"/>
    <property type="match status" value="2"/>
</dbReference>
<accession>A0ABR7NKQ8</accession>
<keyword evidence="10" id="KW-0594">Phospholipid biosynthesis</keyword>
<evidence type="ECO:0000313" key="16">
    <source>
        <dbReference type="Proteomes" id="UP000658131"/>
    </source>
</evidence>
<evidence type="ECO:0000256" key="9">
    <source>
        <dbReference type="ARBA" id="ARBA00023136"/>
    </source>
</evidence>
<evidence type="ECO:0000256" key="10">
    <source>
        <dbReference type="ARBA" id="ARBA00023209"/>
    </source>
</evidence>
<dbReference type="InterPro" id="IPR001736">
    <property type="entry name" value="PLipase_D/transphosphatidylase"/>
</dbReference>
<evidence type="ECO:0000256" key="12">
    <source>
        <dbReference type="NCBIfam" id="TIGR04265"/>
    </source>
</evidence>
<feature type="transmembrane region" description="Helical" evidence="13">
    <location>
        <begin position="68"/>
        <end position="86"/>
    </location>
</feature>
<evidence type="ECO:0000256" key="3">
    <source>
        <dbReference type="ARBA" id="ARBA00022516"/>
    </source>
</evidence>
<dbReference type="EC" id="2.7.8.-" evidence="12"/>
<organism evidence="15 16">
    <name type="scientific">Yanshouia hominis</name>
    <dbReference type="NCBI Taxonomy" id="2763673"/>
    <lineage>
        <taxon>Bacteria</taxon>
        <taxon>Bacillati</taxon>
        <taxon>Bacillota</taxon>
        <taxon>Clostridia</taxon>
        <taxon>Eubacteriales</taxon>
        <taxon>Oscillospiraceae</taxon>
        <taxon>Yanshouia</taxon>
    </lineage>
</organism>
<proteinExistence type="predicted"/>
<dbReference type="InterPro" id="IPR027379">
    <property type="entry name" value="CLS_N"/>
</dbReference>
<keyword evidence="3" id="KW-0444">Lipid biosynthesis</keyword>
<dbReference type="Proteomes" id="UP000658131">
    <property type="component" value="Unassembled WGS sequence"/>
</dbReference>
<evidence type="ECO:0000256" key="1">
    <source>
        <dbReference type="ARBA" id="ARBA00004651"/>
    </source>
</evidence>